<keyword evidence="2" id="KW-1185">Reference proteome</keyword>
<evidence type="ECO:0000313" key="1">
    <source>
        <dbReference type="EMBL" id="KAF2629413.1"/>
    </source>
</evidence>
<protein>
    <submittedName>
        <fullName evidence="1">Uncharacterized protein</fullName>
    </submittedName>
</protein>
<reference evidence="1" key="1">
    <citation type="journal article" date="2020" name="Stud. Mycol.">
        <title>101 Dothideomycetes genomes: a test case for predicting lifestyles and emergence of pathogens.</title>
        <authorList>
            <person name="Haridas S."/>
            <person name="Albert R."/>
            <person name="Binder M."/>
            <person name="Bloem J."/>
            <person name="Labutti K."/>
            <person name="Salamov A."/>
            <person name="Andreopoulos B."/>
            <person name="Baker S."/>
            <person name="Barry K."/>
            <person name="Bills G."/>
            <person name="Bluhm B."/>
            <person name="Cannon C."/>
            <person name="Castanera R."/>
            <person name="Culley D."/>
            <person name="Daum C."/>
            <person name="Ezra D."/>
            <person name="Gonzalez J."/>
            <person name="Henrissat B."/>
            <person name="Kuo A."/>
            <person name="Liang C."/>
            <person name="Lipzen A."/>
            <person name="Lutzoni F."/>
            <person name="Magnuson J."/>
            <person name="Mondo S."/>
            <person name="Nolan M."/>
            <person name="Ohm R."/>
            <person name="Pangilinan J."/>
            <person name="Park H.-J."/>
            <person name="Ramirez L."/>
            <person name="Alfaro M."/>
            <person name="Sun H."/>
            <person name="Tritt A."/>
            <person name="Yoshinaga Y."/>
            <person name="Zwiers L.-H."/>
            <person name="Turgeon B."/>
            <person name="Goodwin S."/>
            <person name="Spatafora J."/>
            <person name="Crous P."/>
            <person name="Grigoriev I."/>
        </authorList>
    </citation>
    <scope>NUCLEOTIDE SEQUENCE</scope>
    <source>
        <strain evidence="1">CBS 525.71</strain>
    </source>
</reference>
<name>A0ACB6S616_9PLEO</name>
<dbReference type="EMBL" id="MU006710">
    <property type="protein sequence ID" value="KAF2629413.1"/>
    <property type="molecule type" value="Genomic_DNA"/>
</dbReference>
<evidence type="ECO:0000313" key="2">
    <source>
        <dbReference type="Proteomes" id="UP000799754"/>
    </source>
</evidence>
<accession>A0ACB6S616</accession>
<gene>
    <name evidence="1" type="ORF">BU25DRAFT_457077</name>
</gene>
<sequence length="187" mass="21507">MYQILFPNDSEDMIPSPYVDSNWEQGFRLGSNNDELARYEAFLRERLPGAVRMELETLIERDFPYVERIISSTIEIVRKQQLRLFQLYTYSRFEGAEPLNHNTPPVVRALDEQIAQAISRNDIGIGHDAYQPTADPSTAHLLDALAPYNAPPYLSEPFANDFDAVLFDMQDCGRRSSSRFSRLGVWK</sequence>
<proteinExistence type="predicted"/>
<dbReference type="Proteomes" id="UP000799754">
    <property type="component" value="Unassembled WGS sequence"/>
</dbReference>
<comment type="caution">
    <text evidence="1">The sequence shown here is derived from an EMBL/GenBank/DDBJ whole genome shotgun (WGS) entry which is preliminary data.</text>
</comment>
<organism evidence="1 2">
    <name type="scientific">Macroventuria anomochaeta</name>
    <dbReference type="NCBI Taxonomy" id="301207"/>
    <lineage>
        <taxon>Eukaryota</taxon>
        <taxon>Fungi</taxon>
        <taxon>Dikarya</taxon>
        <taxon>Ascomycota</taxon>
        <taxon>Pezizomycotina</taxon>
        <taxon>Dothideomycetes</taxon>
        <taxon>Pleosporomycetidae</taxon>
        <taxon>Pleosporales</taxon>
        <taxon>Pleosporineae</taxon>
        <taxon>Didymellaceae</taxon>
        <taxon>Macroventuria</taxon>
    </lineage>
</organism>